<dbReference type="Proteomes" id="UP001207468">
    <property type="component" value="Unassembled WGS sequence"/>
</dbReference>
<name>A0ACC0UBA8_9AGAM</name>
<comment type="caution">
    <text evidence="1">The sequence shown here is derived from an EMBL/GenBank/DDBJ whole genome shotgun (WGS) entry which is preliminary data.</text>
</comment>
<reference evidence="1" key="1">
    <citation type="submission" date="2021-03" db="EMBL/GenBank/DDBJ databases">
        <title>Evolutionary priming and transition to the ectomycorrhizal habit in an iconic lineage of mushroom-forming fungi: is preadaptation a requirement?</title>
        <authorList>
            <consortium name="DOE Joint Genome Institute"/>
            <person name="Looney B.P."/>
            <person name="Miyauchi S."/>
            <person name="Morin E."/>
            <person name="Drula E."/>
            <person name="Courty P.E."/>
            <person name="Chicoki N."/>
            <person name="Fauchery L."/>
            <person name="Kohler A."/>
            <person name="Kuo A."/>
            <person name="LaButti K."/>
            <person name="Pangilinan J."/>
            <person name="Lipzen A."/>
            <person name="Riley R."/>
            <person name="Andreopoulos W."/>
            <person name="He G."/>
            <person name="Johnson J."/>
            <person name="Barry K.W."/>
            <person name="Grigoriev I.V."/>
            <person name="Nagy L."/>
            <person name="Hibbett D."/>
            <person name="Henrissat B."/>
            <person name="Matheny P.B."/>
            <person name="Labbe J."/>
            <person name="Martin A.F."/>
        </authorList>
    </citation>
    <scope>NUCLEOTIDE SEQUENCE</scope>
    <source>
        <strain evidence="1">BPL698</strain>
    </source>
</reference>
<evidence type="ECO:0000313" key="1">
    <source>
        <dbReference type="EMBL" id="KAI9508142.1"/>
    </source>
</evidence>
<dbReference type="EMBL" id="JAGFNK010000100">
    <property type="protein sequence ID" value="KAI9508142.1"/>
    <property type="molecule type" value="Genomic_DNA"/>
</dbReference>
<evidence type="ECO:0000313" key="2">
    <source>
        <dbReference type="Proteomes" id="UP001207468"/>
    </source>
</evidence>
<organism evidence="1 2">
    <name type="scientific">Russula earlei</name>
    <dbReference type="NCBI Taxonomy" id="71964"/>
    <lineage>
        <taxon>Eukaryota</taxon>
        <taxon>Fungi</taxon>
        <taxon>Dikarya</taxon>
        <taxon>Basidiomycota</taxon>
        <taxon>Agaricomycotina</taxon>
        <taxon>Agaricomycetes</taxon>
        <taxon>Russulales</taxon>
        <taxon>Russulaceae</taxon>
        <taxon>Russula</taxon>
    </lineage>
</organism>
<keyword evidence="2" id="KW-1185">Reference proteome</keyword>
<accession>A0ACC0UBA8</accession>
<sequence length="70" mass="8213">MLNGTRSARPLYLWKFQPTPETLPLSLVPLVFFFFFACYLQYRRGRGTVCIIIICWPAAHFTTLRNVMMP</sequence>
<gene>
    <name evidence="1" type="ORF">F5148DRAFT_1199138</name>
</gene>
<proteinExistence type="predicted"/>
<protein>
    <submittedName>
        <fullName evidence="1">Uncharacterized protein</fullName>
    </submittedName>
</protein>